<dbReference type="PROSITE" id="PS50994">
    <property type="entry name" value="INTEGRASE"/>
    <property type="match status" value="1"/>
</dbReference>
<feature type="domain" description="Integrase catalytic" evidence="1">
    <location>
        <begin position="113"/>
        <end position="272"/>
    </location>
</feature>
<evidence type="ECO:0000259" key="1">
    <source>
        <dbReference type="PROSITE" id="PS50994"/>
    </source>
</evidence>
<evidence type="ECO:0000313" key="2">
    <source>
        <dbReference type="Proteomes" id="UP000827889"/>
    </source>
</evidence>
<keyword evidence="2" id="KW-1185">Reference proteome</keyword>
<reference evidence="3" key="1">
    <citation type="submission" date="2025-08" db="UniProtKB">
        <authorList>
            <consortium name="RefSeq"/>
        </authorList>
    </citation>
    <scope>IDENTIFICATION</scope>
    <source>
        <tissue evidence="3">Leaf</tissue>
    </source>
</reference>
<protein>
    <submittedName>
        <fullName evidence="3">Uncharacterized protein K02A2.6-like</fullName>
    </submittedName>
</protein>
<name>A0ABM3HPN5_9MYRT</name>
<dbReference type="InterPro" id="IPR012337">
    <property type="entry name" value="RNaseH-like_sf"/>
</dbReference>
<dbReference type="Gene3D" id="3.30.420.10">
    <property type="entry name" value="Ribonuclease H-like superfamily/Ribonuclease H"/>
    <property type="match status" value="1"/>
</dbReference>
<dbReference type="GeneID" id="125315982"/>
<evidence type="ECO:0000313" key="3">
    <source>
        <dbReference type="RefSeq" id="XP_048138574.1"/>
    </source>
</evidence>
<dbReference type="PANTHER" id="PTHR48475:SF1">
    <property type="entry name" value="RNASE H TYPE-1 DOMAIN-CONTAINING PROTEIN"/>
    <property type="match status" value="1"/>
</dbReference>
<gene>
    <name evidence="3" type="primary">LOC125315982</name>
</gene>
<dbReference type="RefSeq" id="XP_048138574.1">
    <property type="nucleotide sequence ID" value="XM_048282617.1"/>
</dbReference>
<dbReference type="PANTHER" id="PTHR48475">
    <property type="entry name" value="RIBONUCLEASE H"/>
    <property type="match status" value="1"/>
</dbReference>
<accession>A0ABM3HPN5</accession>
<dbReference type="InterPro" id="IPR001584">
    <property type="entry name" value="Integrase_cat-core"/>
</dbReference>
<dbReference type="SUPFAM" id="SSF53098">
    <property type="entry name" value="Ribonuclease H-like"/>
    <property type="match status" value="1"/>
</dbReference>
<proteinExistence type="predicted"/>
<organism evidence="2 3">
    <name type="scientific">Rhodamnia argentea</name>
    <dbReference type="NCBI Taxonomy" id="178133"/>
    <lineage>
        <taxon>Eukaryota</taxon>
        <taxon>Viridiplantae</taxon>
        <taxon>Streptophyta</taxon>
        <taxon>Embryophyta</taxon>
        <taxon>Tracheophyta</taxon>
        <taxon>Spermatophyta</taxon>
        <taxon>Magnoliopsida</taxon>
        <taxon>eudicotyledons</taxon>
        <taxon>Gunneridae</taxon>
        <taxon>Pentapetalae</taxon>
        <taxon>rosids</taxon>
        <taxon>malvids</taxon>
        <taxon>Myrtales</taxon>
        <taxon>Myrtaceae</taxon>
        <taxon>Myrtoideae</taxon>
        <taxon>Myrteae</taxon>
        <taxon>Australasian group</taxon>
        <taxon>Rhodamnia</taxon>
    </lineage>
</organism>
<dbReference type="Proteomes" id="UP000827889">
    <property type="component" value="Chromosome 7"/>
</dbReference>
<dbReference type="Pfam" id="PF00665">
    <property type="entry name" value="rve"/>
    <property type="match status" value="1"/>
</dbReference>
<dbReference type="InterPro" id="IPR036397">
    <property type="entry name" value="RNaseH_sf"/>
</dbReference>
<sequence length="372" mass="42427">MAIEEEADGRPWYQDIMTYLQKRKFPKGSESVDRKYLMKLSSKFFLNGNALYKRSFDSVLLRCVDAKEANRLMSEIHEGECGPHMNGYLLSKKIMRVYSDKIIAPPNELHRISEAWPFSMWGIDVIGPINPQTSNGHRFILVAIDYFSKWIEANSYANVTPRTVAKFVGRDIIARYGTPEAIITDNGTNLNNKLVDEVFEEFQISHLNSSPYHPQMNGASEAANKNIKKILSKTSENYRDWHERLPYALMAYRTSIRTSTGATPFSLMYGAEAILPVEVEIPSLRVLSQAYQKQVAKSFNCKVRPRLFEIDDLVLKKRLLFVPHLEGKFTPNYEGPYVVKKVLPGSALILAEMDGQVWPSPINVDAVKKYFA</sequence>